<dbReference type="InterPro" id="IPR050140">
    <property type="entry name" value="SRY-related_HMG-box_TF-like"/>
</dbReference>
<dbReference type="AlphaFoldDB" id="A0AAD6VTH4"/>
<keyword evidence="7" id="KW-1185">Reference proteome</keyword>
<dbReference type="Gene3D" id="1.10.30.10">
    <property type="entry name" value="High mobility group box domain"/>
    <property type="match status" value="1"/>
</dbReference>
<keyword evidence="1 3" id="KW-0238">DNA-binding</keyword>
<feature type="compositionally biased region" description="Basic and acidic residues" evidence="4">
    <location>
        <begin position="169"/>
        <end position="180"/>
    </location>
</feature>
<dbReference type="InterPro" id="IPR009071">
    <property type="entry name" value="HMG_box_dom"/>
</dbReference>
<feature type="domain" description="HMG box" evidence="5">
    <location>
        <begin position="110"/>
        <end position="179"/>
    </location>
</feature>
<dbReference type="GO" id="GO:0005634">
    <property type="term" value="C:nucleus"/>
    <property type="evidence" value="ECO:0007669"/>
    <property type="project" value="UniProtKB-UniRule"/>
</dbReference>
<evidence type="ECO:0000313" key="6">
    <source>
        <dbReference type="EMBL" id="KAJ7222277.1"/>
    </source>
</evidence>
<evidence type="ECO:0000256" key="4">
    <source>
        <dbReference type="SAM" id="MobiDB-lite"/>
    </source>
</evidence>
<dbReference type="SMART" id="SM00398">
    <property type="entry name" value="HMG"/>
    <property type="match status" value="1"/>
</dbReference>
<comment type="caution">
    <text evidence="6">The sequence shown here is derived from an EMBL/GenBank/DDBJ whole genome shotgun (WGS) entry which is preliminary data.</text>
</comment>
<dbReference type="GO" id="GO:0000978">
    <property type="term" value="F:RNA polymerase II cis-regulatory region sequence-specific DNA binding"/>
    <property type="evidence" value="ECO:0007669"/>
    <property type="project" value="TreeGrafter"/>
</dbReference>
<dbReference type="CDD" id="cd01389">
    <property type="entry name" value="HMG-box_ROX1-like"/>
    <property type="match status" value="1"/>
</dbReference>
<dbReference type="PANTHER" id="PTHR10270">
    <property type="entry name" value="SOX TRANSCRIPTION FACTOR"/>
    <property type="match status" value="1"/>
</dbReference>
<dbReference type="Proteomes" id="UP001219525">
    <property type="component" value="Unassembled WGS sequence"/>
</dbReference>
<dbReference type="Pfam" id="PF00505">
    <property type="entry name" value="HMG_box"/>
    <property type="match status" value="1"/>
</dbReference>
<dbReference type="GO" id="GO:0030154">
    <property type="term" value="P:cell differentiation"/>
    <property type="evidence" value="ECO:0007669"/>
    <property type="project" value="TreeGrafter"/>
</dbReference>
<name>A0AAD6VTH4_9AGAR</name>
<dbReference type="EMBL" id="JARJCW010000007">
    <property type="protein sequence ID" value="KAJ7222277.1"/>
    <property type="molecule type" value="Genomic_DNA"/>
</dbReference>
<dbReference type="PROSITE" id="PS50118">
    <property type="entry name" value="HMG_BOX_2"/>
    <property type="match status" value="1"/>
</dbReference>
<sequence length="314" mass="36050">MYRSYVRRRIRRAAATFAPILMPVCPDLDMHAQWPSGAPTQTLTQSANPKVPLYQSVVYPRFGMGIIQKLKSWRTDARDYSLITQFHLPLITRILPSTMSSQDQHTPPHVPRPSNSWIIFRSDYFQEQRAKATQQNSMLELNRQAAQLWHSMSEEARRPYKELADKIKAEHEVQHPDYRYSPRRKTGHRAQAPAPTSRKRHISSSQTSGMHSNRPTLSSQYPPPPLDGGYRDAPHAYFSRDSTPFDTMRIPKPSSSPEYAFPSNWDPTVTQLGLPSLGMSGSDSARHMPCDMQDPILDEDFHAYCHWNSDYSRP</sequence>
<organism evidence="6 7">
    <name type="scientific">Mycena pura</name>
    <dbReference type="NCBI Taxonomy" id="153505"/>
    <lineage>
        <taxon>Eukaryota</taxon>
        <taxon>Fungi</taxon>
        <taxon>Dikarya</taxon>
        <taxon>Basidiomycota</taxon>
        <taxon>Agaricomycotina</taxon>
        <taxon>Agaricomycetes</taxon>
        <taxon>Agaricomycetidae</taxon>
        <taxon>Agaricales</taxon>
        <taxon>Marasmiineae</taxon>
        <taxon>Mycenaceae</taxon>
        <taxon>Mycena</taxon>
    </lineage>
</organism>
<protein>
    <recommendedName>
        <fullName evidence="5">HMG box domain-containing protein</fullName>
    </recommendedName>
</protein>
<dbReference type="InterPro" id="IPR036910">
    <property type="entry name" value="HMG_box_dom_sf"/>
</dbReference>
<evidence type="ECO:0000259" key="5">
    <source>
        <dbReference type="PROSITE" id="PS50118"/>
    </source>
</evidence>
<feature type="DNA-binding region" description="HMG box" evidence="3">
    <location>
        <begin position="110"/>
        <end position="179"/>
    </location>
</feature>
<evidence type="ECO:0000256" key="2">
    <source>
        <dbReference type="ARBA" id="ARBA00023163"/>
    </source>
</evidence>
<dbReference type="PANTHER" id="PTHR10270:SF161">
    <property type="entry name" value="SEX-DETERMINING REGION Y PROTEIN"/>
    <property type="match status" value="1"/>
</dbReference>
<evidence type="ECO:0000256" key="1">
    <source>
        <dbReference type="ARBA" id="ARBA00023125"/>
    </source>
</evidence>
<accession>A0AAD6VTH4</accession>
<gene>
    <name evidence="6" type="ORF">GGX14DRAFT_663109</name>
</gene>
<feature type="region of interest" description="Disordered" evidence="4">
    <location>
        <begin position="169"/>
        <end position="229"/>
    </location>
</feature>
<dbReference type="SUPFAM" id="SSF47095">
    <property type="entry name" value="HMG-box"/>
    <property type="match status" value="1"/>
</dbReference>
<evidence type="ECO:0000313" key="7">
    <source>
        <dbReference type="Proteomes" id="UP001219525"/>
    </source>
</evidence>
<reference evidence="6" key="1">
    <citation type="submission" date="2023-03" db="EMBL/GenBank/DDBJ databases">
        <title>Massive genome expansion in bonnet fungi (Mycena s.s.) driven by repeated elements and novel gene families across ecological guilds.</title>
        <authorList>
            <consortium name="Lawrence Berkeley National Laboratory"/>
            <person name="Harder C.B."/>
            <person name="Miyauchi S."/>
            <person name="Viragh M."/>
            <person name="Kuo A."/>
            <person name="Thoen E."/>
            <person name="Andreopoulos B."/>
            <person name="Lu D."/>
            <person name="Skrede I."/>
            <person name="Drula E."/>
            <person name="Henrissat B."/>
            <person name="Morin E."/>
            <person name="Kohler A."/>
            <person name="Barry K."/>
            <person name="LaButti K."/>
            <person name="Morin E."/>
            <person name="Salamov A."/>
            <person name="Lipzen A."/>
            <person name="Mereny Z."/>
            <person name="Hegedus B."/>
            <person name="Baldrian P."/>
            <person name="Stursova M."/>
            <person name="Weitz H."/>
            <person name="Taylor A."/>
            <person name="Grigoriev I.V."/>
            <person name="Nagy L.G."/>
            <person name="Martin F."/>
            <person name="Kauserud H."/>
        </authorList>
    </citation>
    <scope>NUCLEOTIDE SEQUENCE</scope>
    <source>
        <strain evidence="6">9144</strain>
    </source>
</reference>
<keyword evidence="3" id="KW-0539">Nucleus</keyword>
<feature type="compositionally biased region" description="Polar residues" evidence="4">
    <location>
        <begin position="203"/>
        <end position="220"/>
    </location>
</feature>
<keyword evidence="2" id="KW-0804">Transcription</keyword>
<proteinExistence type="predicted"/>
<dbReference type="GO" id="GO:0001228">
    <property type="term" value="F:DNA-binding transcription activator activity, RNA polymerase II-specific"/>
    <property type="evidence" value="ECO:0007669"/>
    <property type="project" value="TreeGrafter"/>
</dbReference>
<evidence type="ECO:0000256" key="3">
    <source>
        <dbReference type="PROSITE-ProRule" id="PRU00267"/>
    </source>
</evidence>